<dbReference type="InterPro" id="IPR007495">
    <property type="entry name" value="NqrM"/>
</dbReference>
<dbReference type="AlphaFoldDB" id="A0A316FK50"/>
<evidence type="ECO:0000256" key="2">
    <source>
        <dbReference type="SAM" id="Phobius"/>
    </source>
</evidence>
<dbReference type="Proteomes" id="UP000245790">
    <property type="component" value="Unassembled WGS sequence"/>
</dbReference>
<protein>
    <recommendedName>
        <fullName evidence="5">(Na+)-NQR maturation NqrM</fullName>
    </recommendedName>
</protein>
<organism evidence="3 4">
    <name type="scientific">Pleionea mediterranea</name>
    <dbReference type="NCBI Taxonomy" id="523701"/>
    <lineage>
        <taxon>Bacteria</taxon>
        <taxon>Pseudomonadati</taxon>
        <taxon>Pseudomonadota</taxon>
        <taxon>Gammaproteobacteria</taxon>
        <taxon>Oceanospirillales</taxon>
        <taxon>Pleioneaceae</taxon>
        <taxon>Pleionea</taxon>
    </lineage>
</organism>
<keyword evidence="2" id="KW-1133">Transmembrane helix</keyword>
<keyword evidence="4" id="KW-1185">Reference proteome</keyword>
<dbReference type="PANTHER" id="PTHR40691">
    <property type="entry name" value="(NA+)-NQR MATURATION NQRM"/>
    <property type="match status" value="1"/>
</dbReference>
<reference evidence="3 4" key="1">
    <citation type="submission" date="2018-05" db="EMBL/GenBank/DDBJ databases">
        <title>Genomic Encyclopedia of Type Strains, Phase IV (KMG-IV): sequencing the most valuable type-strain genomes for metagenomic binning, comparative biology and taxonomic classification.</title>
        <authorList>
            <person name="Goeker M."/>
        </authorList>
    </citation>
    <scope>NUCLEOTIDE SEQUENCE [LARGE SCALE GENOMIC DNA]</scope>
    <source>
        <strain evidence="3 4">DSM 25350</strain>
    </source>
</reference>
<feature type="region of interest" description="Disordered" evidence="1">
    <location>
        <begin position="57"/>
        <end position="76"/>
    </location>
</feature>
<accession>A0A316FK50</accession>
<proteinExistence type="predicted"/>
<feature type="transmembrane region" description="Helical" evidence="2">
    <location>
        <begin position="6"/>
        <end position="25"/>
    </location>
</feature>
<dbReference type="EMBL" id="QGGU01000009">
    <property type="protein sequence ID" value="PWK48515.1"/>
    <property type="molecule type" value="Genomic_DNA"/>
</dbReference>
<dbReference type="PANTHER" id="PTHR40691:SF1">
    <property type="entry name" value="EXPORTED PROTEIN"/>
    <property type="match status" value="1"/>
</dbReference>
<gene>
    <name evidence="3" type="ORF">C8D97_10966</name>
</gene>
<evidence type="ECO:0000313" key="3">
    <source>
        <dbReference type="EMBL" id="PWK48515.1"/>
    </source>
</evidence>
<evidence type="ECO:0000256" key="1">
    <source>
        <dbReference type="SAM" id="MobiDB-lite"/>
    </source>
</evidence>
<keyword evidence="2" id="KW-0472">Membrane</keyword>
<comment type="caution">
    <text evidence="3">The sequence shown here is derived from an EMBL/GenBank/DDBJ whole genome shotgun (WGS) entry which is preliminary data.</text>
</comment>
<evidence type="ECO:0000313" key="4">
    <source>
        <dbReference type="Proteomes" id="UP000245790"/>
    </source>
</evidence>
<sequence>MTTVFLITFFTMLIVVAIMAIGYIIQRKTITGSCGGMSTLGIKKVCDCDEPCEKRKEKMRREAAHNQPEINISQQH</sequence>
<dbReference type="Pfam" id="PF04400">
    <property type="entry name" value="NqrM"/>
    <property type="match status" value="1"/>
</dbReference>
<dbReference type="RefSeq" id="WP_109764188.1">
    <property type="nucleotide sequence ID" value="NZ_QGGU01000009.1"/>
</dbReference>
<evidence type="ECO:0008006" key="5">
    <source>
        <dbReference type="Google" id="ProtNLM"/>
    </source>
</evidence>
<name>A0A316FK50_9GAMM</name>
<keyword evidence="2" id="KW-0812">Transmembrane</keyword>
<dbReference type="OrthoDB" id="5296227at2"/>